<feature type="binding site" evidence="6">
    <location>
        <position position="158"/>
    </location>
    <ligand>
        <name>Zn(2+)</name>
        <dbReference type="ChEBI" id="CHEBI:29105"/>
        <label>1</label>
    </ligand>
</feature>
<dbReference type="InterPro" id="IPR050138">
    <property type="entry name" value="DHOase/Allantoinase_Hydrolase"/>
</dbReference>
<reference evidence="8 9" key="1">
    <citation type="submission" date="2020-08" db="EMBL/GenBank/DDBJ databases">
        <title>Genomic Encyclopedia of Archaeal and Bacterial Type Strains, Phase II (KMG-II): from individual species to whole genera.</title>
        <authorList>
            <person name="Goeker M."/>
        </authorList>
    </citation>
    <scope>NUCLEOTIDE SEQUENCE [LARGE SCALE GENOMIC DNA]</scope>
    <source>
        <strain evidence="8 9">DSM 43850</strain>
    </source>
</reference>
<dbReference type="PROSITE" id="PS00483">
    <property type="entry name" value="DIHYDROOROTASE_2"/>
    <property type="match status" value="1"/>
</dbReference>
<evidence type="ECO:0000313" key="9">
    <source>
        <dbReference type="Proteomes" id="UP000517916"/>
    </source>
</evidence>
<dbReference type="NCBIfam" id="TIGR00857">
    <property type="entry name" value="pyrC_multi"/>
    <property type="match status" value="1"/>
</dbReference>
<evidence type="ECO:0000256" key="3">
    <source>
        <dbReference type="ARBA" id="ARBA00022723"/>
    </source>
</evidence>
<evidence type="ECO:0000313" key="8">
    <source>
        <dbReference type="EMBL" id="MBA8928674.1"/>
    </source>
</evidence>
<proteinExistence type="inferred from homology"/>
<dbReference type="InterPro" id="IPR024403">
    <property type="entry name" value="DHOase_cat"/>
</dbReference>
<sequence>MNSPLLIKAVRLYGEGDPVDVLVRDGVIVEIGQWLDAASTQDLDGVRVLDADGLVALPGFVDLHTHLREPGREDTETIATGSAAAALGGYTAVFAMANTDPVADNAVVVEHVWRRGREVGLVDVHPVGAVTVGLKGEKLAELGTMAASKAGVRVFSDDGLCVADPLIMRRALEYTRSLDAVIAQHAEEPRLTVGAQAHEGERAARLGLAGWPAAAEESIVARDCLLAKQVDARLHVCHVSTSGTVDVLRWAKARGTKVSAEVTPHHLLLTDERLEGYDPVNKVNPPLRTESDVQVLREALAEGVLDCVATDHAPHAVQDKDCEWSAARPGMLGLQTALSIVVKTLVRPGLLDWRGVARVMSERPAEIAGLPDQGRPLAVGEPATLVLVDPRAHWVVRGAELASISGNTPFEGMELPAVVHTTMLRGRVTVTEGKVQS</sequence>
<gene>
    <name evidence="6" type="primary">pyrC</name>
    <name evidence="8" type="ORF">BC739_005891</name>
</gene>
<protein>
    <recommendedName>
        <fullName evidence="6">Dihydroorotase</fullName>
        <shortName evidence="6">DHOase</shortName>
        <ecNumber evidence="6">3.5.2.3</ecNumber>
    </recommendedName>
</protein>
<dbReference type="PANTHER" id="PTHR43668:SF2">
    <property type="entry name" value="ALLANTOINASE"/>
    <property type="match status" value="1"/>
</dbReference>
<feature type="binding site" evidence="6">
    <location>
        <position position="98"/>
    </location>
    <ligand>
        <name>substrate</name>
    </ligand>
</feature>
<comment type="pathway">
    <text evidence="6">Pyrimidine metabolism; UMP biosynthesis via de novo pathway; (S)-dihydroorotate from bicarbonate: step 3/3.</text>
</comment>
<evidence type="ECO:0000256" key="5">
    <source>
        <dbReference type="ARBA" id="ARBA00022975"/>
    </source>
</evidence>
<feature type="binding site" evidence="6">
    <location>
        <begin position="329"/>
        <end position="330"/>
    </location>
    <ligand>
        <name>substrate</name>
    </ligand>
</feature>
<keyword evidence="9" id="KW-1185">Reference proteome</keyword>
<comment type="cofactor">
    <cofactor evidence="6">
        <name>Zn(2+)</name>
        <dbReference type="ChEBI" id="CHEBI:29105"/>
    </cofactor>
    <text evidence="6">Binds 2 Zn(2+) ions per subunit.</text>
</comment>
<comment type="catalytic activity">
    <reaction evidence="6">
        <text>(S)-dihydroorotate + H2O = N-carbamoyl-L-aspartate + H(+)</text>
        <dbReference type="Rhea" id="RHEA:24296"/>
        <dbReference type="ChEBI" id="CHEBI:15377"/>
        <dbReference type="ChEBI" id="CHEBI:15378"/>
        <dbReference type="ChEBI" id="CHEBI:30864"/>
        <dbReference type="ChEBI" id="CHEBI:32814"/>
        <dbReference type="EC" id="3.5.2.3"/>
    </reaction>
</comment>
<dbReference type="InterPro" id="IPR004722">
    <property type="entry name" value="DHOase"/>
</dbReference>
<organism evidence="8 9">
    <name type="scientific">Kutzneria viridogrisea</name>
    <dbReference type="NCBI Taxonomy" id="47990"/>
    <lineage>
        <taxon>Bacteria</taxon>
        <taxon>Bacillati</taxon>
        <taxon>Actinomycetota</taxon>
        <taxon>Actinomycetes</taxon>
        <taxon>Pseudonocardiales</taxon>
        <taxon>Pseudonocardiaceae</taxon>
        <taxon>Kutzneria</taxon>
    </lineage>
</organism>
<comment type="similarity">
    <text evidence="2 6">Belongs to the metallo-dependent hydrolases superfamily. DHOase family. Class I DHOase subfamily.</text>
</comment>
<dbReference type="EMBL" id="JACJID010000004">
    <property type="protein sequence ID" value="MBA8928674.1"/>
    <property type="molecule type" value="Genomic_DNA"/>
</dbReference>
<feature type="binding site" evidence="6">
    <location>
        <position position="66"/>
    </location>
    <ligand>
        <name>Zn(2+)</name>
        <dbReference type="ChEBI" id="CHEBI:29105"/>
        <label>1</label>
    </ligand>
</feature>
<dbReference type="Gene3D" id="3.20.20.140">
    <property type="entry name" value="Metal-dependent hydrolases"/>
    <property type="match status" value="1"/>
</dbReference>
<dbReference type="Gene3D" id="2.30.40.10">
    <property type="entry name" value="Urease, subunit C, domain 1"/>
    <property type="match status" value="1"/>
</dbReference>
<evidence type="ECO:0000256" key="2">
    <source>
        <dbReference type="ARBA" id="ARBA00010286"/>
    </source>
</evidence>
<dbReference type="SUPFAM" id="SSF51556">
    <property type="entry name" value="Metallo-dependent hydrolases"/>
    <property type="match status" value="1"/>
</dbReference>
<keyword evidence="3 6" id="KW-0479">Metal-binding</keyword>
<comment type="caution">
    <text evidence="8">The sequence shown here is derived from an EMBL/GenBank/DDBJ whole genome shotgun (WGS) entry which is preliminary data.</text>
</comment>
<dbReference type="HAMAP" id="MF_00220_B">
    <property type="entry name" value="PyrC_classI_B"/>
    <property type="match status" value="1"/>
</dbReference>
<feature type="binding site" evidence="6">
    <location>
        <position position="315"/>
    </location>
    <ligand>
        <name>substrate</name>
    </ligand>
</feature>
<keyword evidence="6" id="KW-0862">Zinc</keyword>
<evidence type="ECO:0000256" key="4">
    <source>
        <dbReference type="ARBA" id="ARBA00022801"/>
    </source>
</evidence>
<feature type="binding site" evidence="6">
    <location>
        <position position="238"/>
    </location>
    <ligand>
        <name>Zn(2+)</name>
        <dbReference type="ChEBI" id="CHEBI:29105"/>
        <label>2</label>
    </ligand>
</feature>
<comment type="function">
    <text evidence="1 6">Catalyzes the reversible cyclization of carbamoyl aspartate to dihydroorotate.</text>
</comment>
<feature type="binding site" evidence="6">
    <location>
        <position position="158"/>
    </location>
    <ligand>
        <name>Zn(2+)</name>
        <dbReference type="ChEBI" id="CHEBI:29105"/>
        <label>2</label>
    </ligand>
</feature>
<feature type="binding site" evidence="6">
    <location>
        <position position="64"/>
    </location>
    <ligand>
        <name>Zn(2+)</name>
        <dbReference type="ChEBI" id="CHEBI:29105"/>
        <label>1</label>
    </ligand>
</feature>
<accession>A0ABR6BQ33</accession>
<dbReference type="CDD" id="cd01317">
    <property type="entry name" value="DHOase_IIa"/>
    <property type="match status" value="1"/>
</dbReference>
<feature type="binding site" evidence="6">
    <location>
        <position position="284"/>
    </location>
    <ligand>
        <name>substrate</name>
    </ligand>
</feature>
<feature type="binding site" evidence="6">
    <location>
        <begin position="66"/>
        <end position="68"/>
    </location>
    <ligand>
        <name>substrate</name>
    </ligand>
</feature>
<keyword evidence="4 6" id="KW-0378">Hydrolase</keyword>
<dbReference type="InterPro" id="IPR032466">
    <property type="entry name" value="Metal_Hydrolase"/>
</dbReference>
<evidence type="ECO:0000256" key="1">
    <source>
        <dbReference type="ARBA" id="ARBA00002368"/>
    </source>
</evidence>
<dbReference type="InterPro" id="IPR002195">
    <property type="entry name" value="Dihydroorotase_CS"/>
</dbReference>
<evidence type="ECO:0000256" key="6">
    <source>
        <dbReference type="HAMAP-Rule" id="MF_00220"/>
    </source>
</evidence>
<feature type="binding site" evidence="6">
    <location>
        <position position="311"/>
    </location>
    <ligand>
        <name>Zn(2+)</name>
        <dbReference type="ChEBI" id="CHEBI:29105"/>
        <label>1</label>
    </ligand>
</feature>
<dbReference type="EC" id="3.5.2.3" evidence="6"/>
<name>A0ABR6BQ33_9PSEU</name>
<keyword evidence="5 6" id="KW-0665">Pyrimidine biosynthesis</keyword>
<dbReference type="PANTHER" id="PTHR43668">
    <property type="entry name" value="ALLANTOINASE"/>
    <property type="match status" value="1"/>
</dbReference>
<dbReference type="RefSeq" id="WP_025356270.1">
    <property type="nucleotide sequence ID" value="NZ_BAAABQ010000032.1"/>
</dbReference>
<dbReference type="GO" id="GO:0004151">
    <property type="term" value="F:dihydroorotase activity"/>
    <property type="evidence" value="ECO:0007669"/>
    <property type="project" value="UniProtKB-EC"/>
</dbReference>
<dbReference type="SUPFAM" id="SSF51338">
    <property type="entry name" value="Composite domain of metallo-dependent hydrolases"/>
    <property type="match status" value="1"/>
</dbReference>
<feature type="binding site" evidence="6">
    <location>
        <position position="185"/>
    </location>
    <ligand>
        <name>Zn(2+)</name>
        <dbReference type="ChEBI" id="CHEBI:29105"/>
        <label>2</label>
    </ligand>
</feature>
<dbReference type="Proteomes" id="UP000517916">
    <property type="component" value="Unassembled WGS sequence"/>
</dbReference>
<evidence type="ECO:0000259" key="7">
    <source>
        <dbReference type="Pfam" id="PF12890"/>
    </source>
</evidence>
<dbReference type="Pfam" id="PF12890">
    <property type="entry name" value="DHOase"/>
    <property type="match status" value="1"/>
</dbReference>
<dbReference type="NCBIfam" id="NF006836">
    <property type="entry name" value="PRK09357.1-1"/>
    <property type="match status" value="1"/>
</dbReference>
<dbReference type="InterPro" id="IPR011059">
    <property type="entry name" value="Metal-dep_hydrolase_composite"/>
</dbReference>
<feature type="active site" evidence="6">
    <location>
        <position position="311"/>
    </location>
</feature>
<feature type="domain" description="Dihydroorotase catalytic" evidence="7">
    <location>
        <begin position="55"/>
        <end position="241"/>
    </location>
</feature>